<dbReference type="Proteomes" id="UP001056384">
    <property type="component" value="Chromosome 4"/>
</dbReference>
<proteinExistence type="predicted"/>
<dbReference type="SMART" id="SM00886">
    <property type="entry name" value="Dabb"/>
    <property type="match status" value="1"/>
</dbReference>
<evidence type="ECO:0000259" key="1">
    <source>
        <dbReference type="PROSITE" id="PS51502"/>
    </source>
</evidence>
<sequence length="103" mass="11866">MPIQRITHFKVLDEDHIPKMLAAYKKLEEENRKDGKPHILEIKAYQTIPDARSQGYSVVGMTKFKDLEDMKFYDTECPAHEALKALNKGKIDVPALTSYFEVP</sequence>
<evidence type="ECO:0000313" key="3">
    <source>
        <dbReference type="Proteomes" id="UP001056384"/>
    </source>
</evidence>
<evidence type="ECO:0000313" key="2">
    <source>
        <dbReference type="EMBL" id="USW52147.1"/>
    </source>
</evidence>
<name>A0A9Q9AMF2_9PEZI</name>
<dbReference type="Gene3D" id="3.30.70.100">
    <property type="match status" value="1"/>
</dbReference>
<keyword evidence="3" id="KW-1185">Reference proteome</keyword>
<dbReference type="InterPro" id="IPR011008">
    <property type="entry name" value="Dimeric_a/b-barrel"/>
</dbReference>
<gene>
    <name evidence="2" type="ORF">Slin15195_G054660</name>
</gene>
<reference evidence="2" key="1">
    <citation type="submission" date="2022-06" db="EMBL/GenBank/DDBJ databases">
        <title>Complete genome sequences of two strains of the flax pathogen Septoria linicola.</title>
        <authorList>
            <person name="Lapalu N."/>
            <person name="Simon A."/>
            <person name="Demenou B."/>
            <person name="Paumier D."/>
            <person name="Guillot M.-P."/>
            <person name="Gout L."/>
            <person name="Valade R."/>
        </authorList>
    </citation>
    <scope>NUCLEOTIDE SEQUENCE</scope>
    <source>
        <strain evidence="2">SE15195</strain>
    </source>
</reference>
<organism evidence="2 3">
    <name type="scientific">Septoria linicola</name>
    <dbReference type="NCBI Taxonomy" id="215465"/>
    <lineage>
        <taxon>Eukaryota</taxon>
        <taxon>Fungi</taxon>
        <taxon>Dikarya</taxon>
        <taxon>Ascomycota</taxon>
        <taxon>Pezizomycotina</taxon>
        <taxon>Dothideomycetes</taxon>
        <taxon>Dothideomycetidae</taxon>
        <taxon>Mycosphaerellales</taxon>
        <taxon>Mycosphaerellaceae</taxon>
        <taxon>Septoria</taxon>
    </lineage>
</organism>
<dbReference type="AlphaFoldDB" id="A0A9Q9AMF2"/>
<accession>A0A9Q9AMF2</accession>
<dbReference type="PROSITE" id="PS51502">
    <property type="entry name" value="S_R_A_B_BARREL"/>
    <property type="match status" value="1"/>
</dbReference>
<dbReference type="InterPro" id="IPR013097">
    <property type="entry name" value="Dabb"/>
</dbReference>
<dbReference type="SUPFAM" id="SSF54909">
    <property type="entry name" value="Dimeric alpha+beta barrel"/>
    <property type="match status" value="1"/>
</dbReference>
<feature type="domain" description="Stress-response A/B barrel" evidence="1">
    <location>
        <begin position="3"/>
        <end position="103"/>
    </location>
</feature>
<protein>
    <submittedName>
        <fullName evidence="2">Stress responsive alpha-beta barrel</fullName>
    </submittedName>
</protein>
<dbReference type="Pfam" id="PF07876">
    <property type="entry name" value="Dabb"/>
    <property type="match status" value="1"/>
</dbReference>
<dbReference type="EMBL" id="CP099421">
    <property type="protein sequence ID" value="USW52147.1"/>
    <property type="molecule type" value="Genomic_DNA"/>
</dbReference>